<dbReference type="InterPro" id="IPR036505">
    <property type="entry name" value="Amidase/PGRP_sf"/>
</dbReference>
<comment type="catalytic activity">
    <reaction evidence="1">
        <text>Hydrolyzes the link between N-acetylmuramoyl residues and L-amino acid residues in certain cell-wall glycopeptides.</text>
        <dbReference type="EC" id="3.5.1.28"/>
    </reaction>
</comment>
<dbReference type="GO" id="GO:0008745">
    <property type="term" value="F:N-acetylmuramoyl-L-alanine amidase activity"/>
    <property type="evidence" value="ECO:0007669"/>
    <property type="project" value="UniProtKB-EC"/>
</dbReference>
<feature type="domain" description="N-acetylmuramoyl-L-alanine amidase" evidence="5">
    <location>
        <begin position="12"/>
        <end position="147"/>
    </location>
</feature>
<gene>
    <name evidence="6" type="ORF">J5474_01340</name>
</gene>
<evidence type="ECO:0000256" key="3">
    <source>
        <dbReference type="ARBA" id="ARBA00022801"/>
    </source>
</evidence>
<dbReference type="GO" id="GO:0009254">
    <property type="term" value="P:peptidoglycan turnover"/>
    <property type="evidence" value="ECO:0007669"/>
    <property type="project" value="TreeGrafter"/>
</dbReference>
<dbReference type="GO" id="GO:0009253">
    <property type="term" value="P:peptidoglycan catabolic process"/>
    <property type="evidence" value="ECO:0007669"/>
    <property type="project" value="InterPro"/>
</dbReference>
<evidence type="ECO:0000256" key="1">
    <source>
        <dbReference type="ARBA" id="ARBA00001561"/>
    </source>
</evidence>
<dbReference type="GO" id="GO:0071555">
    <property type="term" value="P:cell wall organization"/>
    <property type="evidence" value="ECO:0007669"/>
    <property type="project" value="UniProtKB-KW"/>
</dbReference>
<keyword evidence="7" id="KW-1185">Reference proteome</keyword>
<dbReference type="SMART" id="SM00644">
    <property type="entry name" value="Ami_2"/>
    <property type="match status" value="1"/>
</dbReference>
<dbReference type="Pfam" id="PF01510">
    <property type="entry name" value="Amidase_2"/>
    <property type="match status" value="1"/>
</dbReference>
<dbReference type="EC" id="3.5.1.28" evidence="2"/>
<proteinExistence type="predicted"/>
<dbReference type="SUPFAM" id="SSF55846">
    <property type="entry name" value="N-acetylmuramoyl-L-alanine amidase-like"/>
    <property type="match status" value="1"/>
</dbReference>
<dbReference type="GO" id="GO:0019867">
    <property type="term" value="C:outer membrane"/>
    <property type="evidence" value="ECO:0007669"/>
    <property type="project" value="TreeGrafter"/>
</dbReference>
<dbReference type="Gene3D" id="3.40.80.10">
    <property type="entry name" value="Peptidoglycan recognition protein-like"/>
    <property type="match status" value="1"/>
</dbReference>
<evidence type="ECO:0000259" key="5">
    <source>
        <dbReference type="SMART" id="SM00644"/>
    </source>
</evidence>
<comment type="caution">
    <text evidence="6">The sequence shown here is derived from an EMBL/GenBank/DDBJ whole genome shotgun (WGS) entry which is preliminary data.</text>
</comment>
<dbReference type="Proteomes" id="UP000675940">
    <property type="component" value="Unassembled WGS sequence"/>
</dbReference>
<dbReference type="CDD" id="cd06583">
    <property type="entry name" value="PGRP"/>
    <property type="match status" value="1"/>
</dbReference>
<evidence type="ECO:0000313" key="6">
    <source>
        <dbReference type="EMBL" id="MBP0481138.1"/>
    </source>
</evidence>
<accession>A0A940MK89</accession>
<dbReference type="PANTHER" id="PTHR30417:SF1">
    <property type="entry name" value="N-ACETYLMURAMOYL-L-ALANINE AMIDASE AMID"/>
    <property type="match status" value="1"/>
</dbReference>
<dbReference type="EMBL" id="JAGISH010000001">
    <property type="protein sequence ID" value="MBP0481138.1"/>
    <property type="molecule type" value="Genomic_DNA"/>
</dbReference>
<evidence type="ECO:0000313" key="7">
    <source>
        <dbReference type="Proteomes" id="UP000675940"/>
    </source>
</evidence>
<dbReference type="InterPro" id="IPR051206">
    <property type="entry name" value="NAMLAA_amidase_2"/>
</dbReference>
<dbReference type="PANTHER" id="PTHR30417">
    <property type="entry name" value="N-ACETYLMURAMOYL-L-ALANINE AMIDASE AMID"/>
    <property type="match status" value="1"/>
</dbReference>
<keyword evidence="3" id="KW-0378">Hydrolase</keyword>
<dbReference type="RefSeq" id="WP_209358568.1">
    <property type="nucleotide sequence ID" value="NZ_JAGISH010000001.1"/>
</dbReference>
<name>A0A940MK89_9RHOB</name>
<evidence type="ECO:0000256" key="4">
    <source>
        <dbReference type="ARBA" id="ARBA00023316"/>
    </source>
</evidence>
<keyword evidence="4" id="KW-0961">Cell wall biogenesis/degradation</keyword>
<evidence type="ECO:0000256" key="2">
    <source>
        <dbReference type="ARBA" id="ARBA00011901"/>
    </source>
</evidence>
<sequence length="229" mass="25758">MAEDDLTGSLWHPSPNFSERRGITAPRLILLHYTAMQSAEAALERLCDPACDVSAHYLIAEDGRLWQMVREEDRAWHAGAGAWGACRDVNSASIGIELANAATHPFSERQMVALEVLLRGIMDRWTIPPEGVLGHSDTAIARKVDPGRRFDWLRLARQGLAVWPRHGQSGDFLLDAARFGYDTKNTTAEQVLHAFRLRFRPQARGPLDDEDRRLIHDLAQRYPANRTTA</sequence>
<organism evidence="6 7">
    <name type="scientific">Sagittula salina</name>
    <dbReference type="NCBI Taxonomy" id="2820268"/>
    <lineage>
        <taxon>Bacteria</taxon>
        <taxon>Pseudomonadati</taxon>
        <taxon>Pseudomonadota</taxon>
        <taxon>Alphaproteobacteria</taxon>
        <taxon>Rhodobacterales</taxon>
        <taxon>Roseobacteraceae</taxon>
        <taxon>Sagittula</taxon>
    </lineage>
</organism>
<reference evidence="6" key="1">
    <citation type="submission" date="2021-03" db="EMBL/GenBank/DDBJ databases">
        <title>Sagittula salina sp. nov. strain M10.9X isolated from the marine waste.</title>
        <authorList>
            <person name="Satari L."/>
            <person name="Molina-Menor E."/>
            <person name="Vidal-Verdu A."/>
            <person name="Pascual J."/>
            <person name="Pereto J."/>
            <person name="Porcar M."/>
        </authorList>
    </citation>
    <scope>NUCLEOTIDE SEQUENCE</scope>
    <source>
        <strain evidence="6">M10.9X</strain>
    </source>
</reference>
<protein>
    <recommendedName>
        <fullName evidence="2">N-acetylmuramoyl-L-alanine amidase</fullName>
        <ecNumber evidence="2">3.5.1.28</ecNumber>
    </recommendedName>
</protein>
<dbReference type="InterPro" id="IPR002502">
    <property type="entry name" value="Amidase_domain"/>
</dbReference>
<dbReference type="AlphaFoldDB" id="A0A940MK89"/>